<name>A0ACB9AAT6_ARCLA</name>
<dbReference type="EMBL" id="CM042054">
    <property type="protein sequence ID" value="KAI3707119.1"/>
    <property type="molecule type" value="Genomic_DNA"/>
</dbReference>
<evidence type="ECO:0000313" key="2">
    <source>
        <dbReference type="Proteomes" id="UP001055879"/>
    </source>
</evidence>
<sequence length="179" mass="19882">MVAMVVVMTTTTSHATYPDSPFCQYANLKPLCNEMVNGAKTHNDALKNAFKATLILNKKNSVRLVPVITSVVQKTSSPSKANILKTCHQKLIDVTSYINDLIVAVDEDNKDLIEYTLRTGEITLRDCVDSITEIDMPIPSELSKLAKDVENYKETALVIFLQAPIETVYNRPMPVDYSG</sequence>
<gene>
    <name evidence="1" type="ORF">L6452_25347</name>
</gene>
<proteinExistence type="predicted"/>
<comment type="caution">
    <text evidence="1">The sequence shown here is derived from an EMBL/GenBank/DDBJ whole genome shotgun (WGS) entry which is preliminary data.</text>
</comment>
<keyword evidence="2" id="KW-1185">Reference proteome</keyword>
<protein>
    <submittedName>
        <fullName evidence="1">Uncharacterized protein</fullName>
    </submittedName>
</protein>
<reference evidence="1 2" key="2">
    <citation type="journal article" date="2022" name="Mol. Ecol. Resour.">
        <title>The genomes of chicory, endive, great burdock and yacon provide insights into Asteraceae paleo-polyploidization history and plant inulin production.</title>
        <authorList>
            <person name="Fan W."/>
            <person name="Wang S."/>
            <person name="Wang H."/>
            <person name="Wang A."/>
            <person name="Jiang F."/>
            <person name="Liu H."/>
            <person name="Zhao H."/>
            <person name="Xu D."/>
            <person name="Zhang Y."/>
        </authorList>
    </citation>
    <scope>NUCLEOTIDE SEQUENCE [LARGE SCALE GENOMIC DNA]</scope>
    <source>
        <strain evidence="2">cv. Niubang</strain>
    </source>
</reference>
<evidence type="ECO:0000313" key="1">
    <source>
        <dbReference type="EMBL" id="KAI3707119.1"/>
    </source>
</evidence>
<accession>A0ACB9AAT6</accession>
<dbReference type="Proteomes" id="UP001055879">
    <property type="component" value="Linkage Group LG08"/>
</dbReference>
<organism evidence="1 2">
    <name type="scientific">Arctium lappa</name>
    <name type="common">Greater burdock</name>
    <name type="synonym">Lappa major</name>
    <dbReference type="NCBI Taxonomy" id="4217"/>
    <lineage>
        <taxon>Eukaryota</taxon>
        <taxon>Viridiplantae</taxon>
        <taxon>Streptophyta</taxon>
        <taxon>Embryophyta</taxon>
        <taxon>Tracheophyta</taxon>
        <taxon>Spermatophyta</taxon>
        <taxon>Magnoliopsida</taxon>
        <taxon>eudicotyledons</taxon>
        <taxon>Gunneridae</taxon>
        <taxon>Pentapetalae</taxon>
        <taxon>asterids</taxon>
        <taxon>campanulids</taxon>
        <taxon>Asterales</taxon>
        <taxon>Asteraceae</taxon>
        <taxon>Carduoideae</taxon>
        <taxon>Cardueae</taxon>
        <taxon>Arctiinae</taxon>
        <taxon>Arctium</taxon>
    </lineage>
</organism>
<reference evidence="2" key="1">
    <citation type="journal article" date="2022" name="Mol. Ecol. Resour.">
        <title>The genomes of chicory, endive, great burdock and yacon provide insights into Asteraceae palaeo-polyploidization history and plant inulin production.</title>
        <authorList>
            <person name="Fan W."/>
            <person name="Wang S."/>
            <person name="Wang H."/>
            <person name="Wang A."/>
            <person name="Jiang F."/>
            <person name="Liu H."/>
            <person name="Zhao H."/>
            <person name="Xu D."/>
            <person name="Zhang Y."/>
        </authorList>
    </citation>
    <scope>NUCLEOTIDE SEQUENCE [LARGE SCALE GENOMIC DNA]</scope>
    <source>
        <strain evidence="2">cv. Niubang</strain>
    </source>
</reference>